<feature type="transmembrane region" description="Helical" evidence="9">
    <location>
        <begin position="193"/>
        <end position="210"/>
    </location>
</feature>
<evidence type="ECO:0000256" key="1">
    <source>
        <dbReference type="ARBA" id="ARBA00004651"/>
    </source>
</evidence>
<dbReference type="Pfam" id="PF03186">
    <property type="entry name" value="CobD_Cbib"/>
    <property type="match status" value="1"/>
</dbReference>
<proteinExistence type="inferred from homology"/>
<dbReference type="EC" id="6.3.1.10" evidence="10"/>
<dbReference type="NCBIfam" id="TIGR00380">
    <property type="entry name" value="cobal_cbiB"/>
    <property type="match status" value="1"/>
</dbReference>
<feature type="transmembrane region" description="Helical" evidence="9">
    <location>
        <begin position="77"/>
        <end position="96"/>
    </location>
</feature>
<dbReference type="GO" id="GO:0005886">
    <property type="term" value="C:plasma membrane"/>
    <property type="evidence" value="ECO:0007669"/>
    <property type="project" value="UniProtKB-SubCell"/>
</dbReference>
<dbReference type="HAMAP" id="MF_00024">
    <property type="entry name" value="CobD_CbiB"/>
    <property type="match status" value="1"/>
</dbReference>
<dbReference type="GO" id="GO:0009236">
    <property type="term" value="P:cobalamin biosynthetic process"/>
    <property type="evidence" value="ECO:0007669"/>
    <property type="project" value="UniProtKB-UniPathway"/>
</dbReference>
<evidence type="ECO:0000256" key="7">
    <source>
        <dbReference type="ARBA" id="ARBA00022989"/>
    </source>
</evidence>
<evidence type="ECO:0000256" key="5">
    <source>
        <dbReference type="ARBA" id="ARBA00022573"/>
    </source>
</evidence>
<dbReference type="PANTHER" id="PTHR34308:SF1">
    <property type="entry name" value="COBALAMIN BIOSYNTHESIS PROTEIN CBIB"/>
    <property type="match status" value="1"/>
</dbReference>
<evidence type="ECO:0000256" key="3">
    <source>
        <dbReference type="ARBA" id="ARBA00006263"/>
    </source>
</evidence>
<sequence length="280" mass="31233">MTNLFITVFAYVIDRVFGEFAFIKHPVIVIGQFITFFEKRFYKDSVLRGVFLLLFTISITLALSFFTVQVLTLLPDFLNILIISIIASMFIAHNMLRSAVLGVITAEDKHHAISMLVSRDTKDLRESDIHKAAIETYGENLSDGVIAPLLFLLLFGLPGIVFYKTVNTLDSMVGYRNEKYENYGKSSAILDDVLNFIPSRLTALLIMLLGKKKNLFAFYKDGKKHDSPNAGHPITAMALVLGVQLGGDTSYFGKVKHKAAFGEGREIIEADDVKRALAII</sequence>
<evidence type="ECO:0000256" key="9">
    <source>
        <dbReference type="SAM" id="Phobius"/>
    </source>
</evidence>
<accession>A0A1W1CRZ2</accession>
<keyword evidence="8 9" id="KW-0472">Membrane</keyword>
<dbReference type="UniPathway" id="UPA00148"/>
<gene>
    <name evidence="10" type="ORF">MNB_SM-4-1405</name>
</gene>
<dbReference type="GO" id="GO:0048472">
    <property type="term" value="F:threonine-phosphate decarboxylase activity"/>
    <property type="evidence" value="ECO:0007669"/>
    <property type="project" value="InterPro"/>
</dbReference>
<comment type="similarity">
    <text evidence="3">Belongs to the CobD/CbiB family.</text>
</comment>
<feature type="transmembrane region" description="Helical" evidence="9">
    <location>
        <begin position="49"/>
        <end position="71"/>
    </location>
</feature>
<evidence type="ECO:0000256" key="8">
    <source>
        <dbReference type="ARBA" id="ARBA00023136"/>
    </source>
</evidence>
<evidence type="ECO:0000256" key="6">
    <source>
        <dbReference type="ARBA" id="ARBA00022692"/>
    </source>
</evidence>
<feature type="transmembrane region" description="Helical" evidence="9">
    <location>
        <begin position="145"/>
        <end position="163"/>
    </location>
</feature>
<evidence type="ECO:0000256" key="4">
    <source>
        <dbReference type="ARBA" id="ARBA00022475"/>
    </source>
</evidence>
<keyword evidence="10" id="KW-0436">Ligase</keyword>
<reference evidence="10" key="1">
    <citation type="submission" date="2016-10" db="EMBL/GenBank/DDBJ databases">
        <authorList>
            <person name="de Groot N.N."/>
        </authorList>
    </citation>
    <scope>NUCLEOTIDE SEQUENCE</scope>
</reference>
<comment type="subcellular location">
    <subcellularLocation>
        <location evidence="1">Cell membrane</location>
        <topology evidence="1">Multi-pass membrane protein</topology>
    </subcellularLocation>
</comment>
<keyword evidence="6 9" id="KW-0812">Transmembrane</keyword>
<keyword evidence="7 9" id="KW-1133">Transmembrane helix</keyword>
<comment type="pathway">
    <text evidence="2">Cofactor biosynthesis; adenosylcobalamin biosynthesis.</text>
</comment>
<name>A0A1W1CRZ2_9ZZZZ</name>
<organism evidence="10">
    <name type="scientific">hydrothermal vent metagenome</name>
    <dbReference type="NCBI Taxonomy" id="652676"/>
    <lineage>
        <taxon>unclassified sequences</taxon>
        <taxon>metagenomes</taxon>
        <taxon>ecological metagenomes</taxon>
    </lineage>
</organism>
<evidence type="ECO:0000313" key="10">
    <source>
        <dbReference type="EMBL" id="SFV68451.1"/>
    </source>
</evidence>
<keyword evidence="5" id="KW-0169">Cobalamin biosynthesis</keyword>
<dbReference type="PANTHER" id="PTHR34308">
    <property type="entry name" value="COBALAMIN BIOSYNTHESIS PROTEIN CBIB"/>
    <property type="match status" value="1"/>
</dbReference>
<dbReference type="EMBL" id="FPHF01000105">
    <property type="protein sequence ID" value="SFV68451.1"/>
    <property type="molecule type" value="Genomic_DNA"/>
</dbReference>
<dbReference type="GO" id="GO:0043757">
    <property type="term" value="F:adenosylcobinamide-phosphate synthase activity"/>
    <property type="evidence" value="ECO:0007669"/>
    <property type="project" value="UniProtKB-EC"/>
</dbReference>
<dbReference type="InterPro" id="IPR004485">
    <property type="entry name" value="Cobalamin_biosynth_CobD/CbiB"/>
</dbReference>
<keyword evidence="4" id="KW-1003">Cell membrane</keyword>
<feature type="transmembrane region" description="Helical" evidence="9">
    <location>
        <begin position="20"/>
        <end position="37"/>
    </location>
</feature>
<dbReference type="AlphaFoldDB" id="A0A1W1CRZ2"/>
<evidence type="ECO:0000256" key="2">
    <source>
        <dbReference type="ARBA" id="ARBA00004953"/>
    </source>
</evidence>
<protein>
    <submittedName>
        <fullName evidence="10">Adenosylcobinamide-phosphate synthase</fullName>
        <ecNumber evidence="10">6.3.1.10</ecNumber>
    </submittedName>
</protein>